<dbReference type="SUPFAM" id="SSF117023">
    <property type="entry name" value="DNA primase DnaG, C-terminal domain"/>
    <property type="match status" value="1"/>
</dbReference>
<dbReference type="AlphaFoldDB" id="A0A382URI9"/>
<accession>A0A382URI9</accession>
<dbReference type="InterPro" id="IPR016136">
    <property type="entry name" value="DNA_helicase_N/primase_C"/>
</dbReference>
<dbReference type="Gene3D" id="1.10.860.10">
    <property type="entry name" value="DNAb Helicase, Chain A"/>
    <property type="match status" value="1"/>
</dbReference>
<proteinExistence type="predicted"/>
<sequence length="187" mass="20847">DVSHVEKALTQSALSKPPAFDRQVNEINDFTDPTPKEVKNASVGSNMKGLMSKMISCVINYPSLVNDPESSGVIEERAKKLPKSDVLMELIHSAQIEPDITKEALIKPYENKNIVFSRLKKLSVMEPFLSENEAKIEFMSALTAAENHQQRKSTKASILSAKTKAEEKKIADDIIRRKMSSGYKNNP</sequence>
<organism evidence="1">
    <name type="scientific">marine metagenome</name>
    <dbReference type="NCBI Taxonomy" id="408172"/>
    <lineage>
        <taxon>unclassified sequences</taxon>
        <taxon>metagenomes</taxon>
        <taxon>ecological metagenomes</taxon>
    </lineage>
</organism>
<evidence type="ECO:0000313" key="1">
    <source>
        <dbReference type="EMBL" id="SVD36879.1"/>
    </source>
</evidence>
<feature type="non-terminal residue" evidence="1">
    <location>
        <position position="1"/>
    </location>
</feature>
<gene>
    <name evidence="1" type="ORF">METZ01_LOCUS389733</name>
</gene>
<protein>
    <submittedName>
        <fullName evidence="1">Uncharacterized protein</fullName>
    </submittedName>
</protein>
<dbReference type="EMBL" id="UINC01146258">
    <property type="protein sequence ID" value="SVD36879.1"/>
    <property type="molecule type" value="Genomic_DNA"/>
</dbReference>
<reference evidence="1" key="1">
    <citation type="submission" date="2018-05" db="EMBL/GenBank/DDBJ databases">
        <authorList>
            <person name="Lanie J.A."/>
            <person name="Ng W.-L."/>
            <person name="Kazmierczak K.M."/>
            <person name="Andrzejewski T.M."/>
            <person name="Davidsen T.M."/>
            <person name="Wayne K.J."/>
            <person name="Tettelin H."/>
            <person name="Glass J.I."/>
            <person name="Rusch D."/>
            <person name="Podicherti R."/>
            <person name="Tsui H.-C.T."/>
            <person name="Winkler M.E."/>
        </authorList>
    </citation>
    <scope>NUCLEOTIDE SEQUENCE</scope>
</reference>
<name>A0A382URI9_9ZZZZ</name>